<keyword evidence="3" id="KW-1185">Reference proteome</keyword>
<dbReference type="Proteomes" id="UP000321118">
    <property type="component" value="Unassembled WGS sequence"/>
</dbReference>
<feature type="domain" description="Antitoxin FitA-like ribbon-helix-helix" evidence="1">
    <location>
        <begin position="4"/>
        <end position="32"/>
    </location>
</feature>
<protein>
    <submittedName>
        <fullName evidence="2">Antitoxin</fullName>
    </submittedName>
</protein>
<dbReference type="EMBL" id="BJUB01000002">
    <property type="protein sequence ID" value="GEK20491.1"/>
    <property type="molecule type" value="Genomic_DNA"/>
</dbReference>
<accession>A0A510V3L3</accession>
<reference evidence="2 3" key="1">
    <citation type="submission" date="2019-07" db="EMBL/GenBank/DDBJ databases">
        <title>Whole genome shotgun sequence of Cellulomonas xylanilytica NBRC 101102.</title>
        <authorList>
            <person name="Hosoyama A."/>
            <person name="Uohara A."/>
            <person name="Ohji S."/>
            <person name="Ichikawa N."/>
        </authorList>
    </citation>
    <scope>NUCLEOTIDE SEQUENCE [LARGE SCALE GENOMIC DNA]</scope>
    <source>
        <strain evidence="2 3">NBRC 101102</strain>
    </source>
</reference>
<name>A0A510V3L3_9CELL</name>
<evidence type="ECO:0000313" key="3">
    <source>
        <dbReference type="Proteomes" id="UP000321118"/>
    </source>
</evidence>
<dbReference type="SUPFAM" id="SSF47598">
    <property type="entry name" value="Ribbon-helix-helix"/>
    <property type="match status" value="1"/>
</dbReference>
<gene>
    <name evidence="2" type="ORF">CXY01_10110</name>
</gene>
<organism evidence="2 3">
    <name type="scientific">Cellulomonas xylanilytica</name>
    <dbReference type="NCBI Taxonomy" id="233583"/>
    <lineage>
        <taxon>Bacteria</taxon>
        <taxon>Bacillati</taxon>
        <taxon>Actinomycetota</taxon>
        <taxon>Actinomycetes</taxon>
        <taxon>Micrococcales</taxon>
        <taxon>Cellulomonadaceae</taxon>
        <taxon>Cellulomonas</taxon>
    </lineage>
</organism>
<proteinExistence type="predicted"/>
<dbReference type="RefSeq" id="WP_186813295.1">
    <property type="nucleotide sequence ID" value="NZ_BJUB01000002.1"/>
</dbReference>
<evidence type="ECO:0000259" key="1">
    <source>
        <dbReference type="Pfam" id="PF22513"/>
    </source>
</evidence>
<sequence length="85" mass="9714">MVMVQIRHVPDELHRELRARAAREGRSLSEFLLAELVRIGSRPTLDQLADRIRARDVAPPRADQPVVELIEAERDARDAHLTADR</sequence>
<dbReference type="GO" id="GO:0006355">
    <property type="term" value="P:regulation of DNA-templated transcription"/>
    <property type="evidence" value="ECO:0007669"/>
    <property type="project" value="InterPro"/>
</dbReference>
<dbReference type="InterPro" id="IPR010985">
    <property type="entry name" value="Ribbon_hlx_hlx"/>
</dbReference>
<dbReference type="AlphaFoldDB" id="A0A510V3L3"/>
<dbReference type="Pfam" id="PF22513">
    <property type="entry name" value="FitA-like_RHH"/>
    <property type="match status" value="1"/>
</dbReference>
<comment type="caution">
    <text evidence="2">The sequence shown here is derived from an EMBL/GenBank/DDBJ whole genome shotgun (WGS) entry which is preliminary data.</text>
</comment>
<evidence type="ECO:0000313" key="2">
    <source>
        <dbReference type="EMBL" id="GEK20491.1"/>
    </source>
</evidence>
<dbReference type="InterPro" id="IPR053853">
    <property type="entry name" value="FitA-like_RHH"/>
</dbReference>